<dbReference type="EMBL" id="HBGV01007149">
    <property type="protein sequence ID" value="CAD9484544.1"/>
    <property type="molecule type" value="Transcribed_RNA"/>
</dbReference>
<proteinExistence type="predicted"/>
<reference evidence="1" key="1">
    <citation type="submission" date="2021-01" db="EMBL/GenBank/DDBJ databases">
        <authorList>
            <person name="Corre E."/>
            <person name="Pelletier E."/>
            <person name="Niang G."/>
            <person name="Scheremetjew M."/>
            <person name="Finn R."/>
            <person name="Kale V."/>
            <person name="Holt S."/>
            <person name="Cochrane G."/>
            <person name="Meng A."/>
            <person name="Brown T."/>
            <person name="Cohen L."/>
        </authorList>
    </citation>
    <scope>NUCLEOTIDE SEQUENCE</scope>
    <source>
        <strain evidence="1">CCMP826</strain>
    </source>
</reference>
<organism evidence="1">
    <name type="scientific">Helicotheca tamesis</name>
    <dbReference type="NCBI Taxonomy" id="374047"/>
    <lineage>
        <taxon>Eukaryota</taxon>
        <taxon>Sar</taxon>
        <taxon>Stramenopiles</taxon>
        <taxon>Ochrophyta</taxon>
        <taxon>Bacillariophyta</taxon>
        <taxon>Mediophyceae</taxon>
        <taxon>Lithodesmiophycidae</taxon>
        <taxon>Lithodesmiales</taxon>
        <taxon>Lithodesmiaceae</taxon>
        <taxon>Helicotheca</taxon>
    </lineage>
</organism>
<gene>
    <name evidence="1" type="ORF">HTAM1171_LOCUS4362</name>
</gene>
<name>A0A7S2MI20_9STRA</name>
<sequence length="123" mass="13950">MEKNVQKMEKTFENMLGTDGKMSVPRHELETKLREFTQSNVGILSDFIAYGDSIHIREHAMLALIPLMQHLSSNDSKKLVYSAFVDPGRNGANRGFSDNHFGKYSFNHRNIPCGLDKDLFSVS</sequence>
<evidence type="ECO:0000313" key="1">
    <source>
        <dbReference type="EMBL" id="CAD9484544.1"/>
    </source>
</evidence>
<accession>A0A7S2MI20</accession>
<protein>
    <submittedName>
        <fullName evidence="1">Uncharacterized protein</fullName>
    </submittedName>
</protein>
<dbReference type="AlphaFoldDB" id="A0A7S2MI20"/>